<feature type="domain" description="TORTIFOLIA1/SINE1-2 N-terminal" evidence="9">
    <location>
        <begin position="57"/>
        <end position="343"/>
    </location>
</feature>
<evidence type="ECO:0000259" key="8">
    <source>
        <dbReference type="Pfam" id="PF24713"/>
    </source>
</evidence>
<dbReference type="PANTHER" id="PTHR31355:SF7">
    <property type="entry name" value="MICROTUBULE-ASSOCIATED PROTEIN TORTIFOLIA1"/>
    <property type="match status" value="1"/>
</dbReference>
<evidence type="ECO:0000256" key="6">
    <source>
        <dbReference type="ARBA" id="ARBA00023212"/>
    </source>
</evidence>
<dbReference type="OMA" id="IWESWTR"/>
<feature type="domain" description="TORTIFOLIA1/TORL1-2 C-terminal" evidence="8">
    <location>
        <begin position="851"/>
        <end position="907"/>
    </location>
</feature>
<proteinExistence type="predicted"/>
<evidence type="ECO:0000256" key="7">
    <source>
        <dbReference type="SAM" id="MobiDB-lite"/>
    </source>
</evidence>
<dbReference type="Proteomes" id="UP000006591">
    <property type="component" value="Chromosome 7"/>
</dbReference>
<evidence type="ECO:0000256" key="4">
    <source>
        <dbReference type="ARBA" id="ARBA00022737"/>
    </source>
</evidence>
<organism evidence="10">
    <name type="scientific">Oryza nivara</name>
    <name type="common">Indian wild rice</name>
    <name type="synonym">Oryza sativa f. spontanea</name>
    <dbReference type="NCBI Taxonomy" id="4536"/>
    <lineage>
        <taxon>Eukaryota</taxon>
        <taxon>Viridiplantae</taxon>
        <taxon>Streptophyta</taxon>
        <taxon>Embryophyta</taxon>
        <taxon>Tracheophyta</taxon>
        <taxon>Spermatophyta</taxon>
        <taxon>Magnoliopsida</taxon>
        <taxon>Liliopsida</taxon>
        <taxon>Poales</taxon>
        <taxon>Poaceae</taxon>
        <taxon>BOP clade</taxon>
        <taxon>Oryzoideae</taxon>
        <taxon>Oryzeae</taxon>
        <taxon>Oryzinae</taxon>
        <taxon>Oryza</taxon>
    </lineage>
</organism>
<feature type="domain" description="TORTIFOLIA1/TORL1-2 C-terminal" evidence="8">
    <location>
        <begin position="754"/>
        <end position="833"/>
    </location>
</feature>
<dbReference type="Gene3D" id="1.25.10.10">
    <property type="entry name" value="Leucine-rich Repeat Variant"/>
    <property type="match status" value="2"/>
</dbReference>
<dbReference type="eggNOG" id="ENOG502QUFS">
    <property type="taxonomic scope" value="Eukaryota"/>
</dbReference>
<dbReference type="InterPro" id="IPR057600">
    <property type="entry name" value="TORTIFOLIA1/SINE1-2_N"/>
</dbReference>
<dbReference type="PANTHER" id="PTHR31355">
    <property type="entry name" value="MICROTUBULE-ASSOCIATED PROTEIN TORTIFOLIA1"/>
    <property type="match status" value="1"/>
</dbReference>
<keyword evidence="6" id="KW-0206">Cytoskeleton</keyword>
<feature type="compositionally biased region" description="Gly residues" evidence="7">
    <location>
        <begin position="32"/>
        <end position="44"/>
    </location>
</feature>
<keyword evidence="11" id="KW-1185">Reference proteome</keyword>
<feature type="region of interest" description="Disordered" evidence="7">
    <location>
        <begin position="1"/>
        <end position="46"/>
    </location>
</feature>
<dbReference type="FunFam" id="1.25.10.10:FF:000224">
    <property type="entry name" value="Microtubule-associated protein TORTIFOLIA1"/>
    <property type="match status" value="1"/>
</dbReference>
<dbReference type="STRING" id="4536.A0A0E0I1H8"/>
<dbReference type="Pfam" id="PF24714">
    <property type="entry name" value="TOR1L1_N"/>
    <property type="match status" value="1"/>
</dbReference>
<feature type="compositionally biased region" description="Polar residues" evidence="7">
    <location>
        <begin position="16"/>
        <end position="25"/>
    </location>
</feature>
<feature type="compositionally biased region" description="Basic and acidic residues" evidence="7">
    <location>
        <begin position="469"/>
        <end position="499"/>
    </location>
</feature>
<evidence type="ECO:0000259" key="9">
    <source>
        <dbReference type="Pfam" id="PF24714"/>
    </source>
</evidence>
<dbReference type="InterPro" id="IPR011989">
    <property type="entry name" value="ARM-like"/>
</dbReference>
<keyword evidence="3" id="KW-0597">Phosphoprotein</keyword>
<evidence type="ECO:0000256" key="1">
    <source>
        <dbReference type="ARBA" id="ARBA00004245"/>
    </source>
</evidence>
<comment type="subcellular location">
    <subcellularLocation>
        <location evidence="1">Cytoplasm</location>
        <location evidence="1">Cytoskeleton</location>
    </subcellularLocation>
</comment>
<dbReference type="GO" id="GO:0009826">
    <property type="term" value="P:unidimensional cell growth"/>
    <property type="evidence" value="ECO:0007669"/>
    <property type="project" value="TreeGrafter"/>
</dbReference>
<evidence type="ECO:0000256" key="2">
    <source>
        <dbReference type="ARBA" id="ARBA00022490"/>
    </source>
</evidence>
<keyword evidence="5" id="KW-0175">Coiled coil</keyword>
<dbReference type="GO" id="GO:0010005">
    <property type="term" value="C:cortical microtubule, transverse to long axis"/>
    <property type="evidence" value="ECO:0007669"/>
    <property type="project" value="TreeGrafter"/>
</dbReference>
<keyword evidence="2" id="KW-0963">Cytoplasm</keyword>
<feature type="region of interest" description="Disordered" evidence="7">
    <location>
        <begin position="345"/>
        <end position="377"/>
    </location>
</feature>
<feature type="compositionally biased region" description="Polar residues" evidence="7">
    <location>
        <begin position="445"/>
        <end position="468"/>
    </location>
</feature>
<name>A0A0E0I1H8_ORYNI</name>
<evidence type="ECO:0000313" key="10">
    <source>
        <dbReference type="EnsemblPlants" id="ONIVA07G14750.1"/>
    </source>
</evidence>
<keyword evidence="4" id="KW-0677">Repeat</keyword>
<evidence type="ECO:0008006" key="12">
    <source>
        <dbReference type="Google" id="ProtNLM"/>
    </source>
</evidence>
<feature type="region of interest" description="Disordered" evidence="7">
    <location>
        <begin position="424"/>
        <end position="515"/>
    </location>
</feature>
<evidence type="ECO:0000313" key="11">
    <source>
        <dbReference type="Proteomes" id="UP000006591"/>
    </source>
</evidence>
<reference evidence="10" key="2">
    <citation type="submission" date="2018-04" db="EMBL/GenBank/DDBJ databases">
        <title>OnivRS2 (Oryza nivara Reference Sequence Version 2).</title>
        <authorList>
            <person name="Zhang J."/>
            <person name="Kudrna D."/>
            <person name="Lee S."/>
            <person name="Talag J."/>
            <person name="Rajasekar S."/>
            <person name="Welchert J."/>
            <person name="Hsing Y.-I."/>
            <person name="Wing R.A."/>
        </authorList>
    </citation>
    <scope>NUCLEOTIDE SEQUENCE [LARGE SCALE GENOMIC DNA]</scope>
    <source>
        <strain evidence="10">SL10</strain>
    </source>
</reference>
<dbReference type="Gramene" id="ONIVA07G14750.1">
    <property type="protein sequence ID" value="ONIVA07G14750.1"/>
    <property type="gene ID" value="ONIVA07G14750"/>
</dbReference>
<dbReference type="GO" id="GO:0010031">
    <property type="term" value="P:circumnutation"/>
    <property type="evidence" value="ECO:0007669"/>
    <property type="project" value="TreeGrafter"/>
</dbReference>
<reference evidence="10" key="1">
    <citation type="submission" date="2015-04" db="UniProtKB">
        <authorList>
            <consortium name="EnsemblPlants"/>
        </authorList>
    </citation>
    <scope>IDENTIFICATION</scope>
    <source>
        <strain evidence="10">SL10</strain>
    </source>
</reference>
<feature type="compositionally biased region" description="Basic and acidic residues" evidence="7">
    <location>
        <begin position="345"/>
        <end position="364"/>
    </location>
</feature>
<evidence type="ECO:0000256" key="3">
    <source>
        <dbReference type="ARBA" id="ARBA00022553"/>
    </source>
</evidence>
<dbReference type="Pfam" id="PF24713">
    <property type="entry name" value="TOR1L1_C"/>
    <property type="match status" value="2"/>
</dbReference>
<feature type="region of interest" description="Disordered" evidence="7">
    <location>
        <begin position="630"/>
        <end position="704"/>
    </location>
</feature>
<dbReference type="FunFam" id="1.25.10.10:FF:000339">
    <property type="entry name" value="Microtubule-associated protein TORTIFOLIA1"/>
    <property type="match status" value="1"/>
</dbReference>
<dbReference type="GO" id="GO:0008017">
    <property type="term" value="F:microtubule binding"/>
    <property type="evidence" value="ECO:0007669"/>
    <property type="project" value="InterPro"/>
</dbReference>
<evidence type="ECO:0000256" key="5">
    <source>
        <dbReference type="ARBA" id="ARBA00023054"/>
    </source>
</evidence>
<protein>
    <recommendedName>
        <fullName evidence="12">TOG domain-containing protein</fullName>
    </recommendedName>
</protein>
<dbReference type="EnsemblPlants" id="ONIVA07G14750.1">
    <property type="protein sequence ID" value="ONIVA07G14750.1"/>
    <property type="gene ID" value="ONIVA07G14750"/>
</dbReference>
<dbReference type="InterPro" id="IPR057599">
    <property type="entry name" value="TORTIFOLIA1/TORL1-2_C"/>
</dbReference>
<dbReference type="InterPro" id="IPR016024">
    <property type="entry name" value="ARM-type_fold"/>
</dbReference>
<dbReference type="AlphaFoldDB" id="A0A0E0I1H8"/>
<dbReference type="InterPro" id="IPR033337">
    <property type="entry name" value="TORTIFOLIA1/SINE1-2"/>
</dbReference>
<dbReference type="SUPFAM" id="SSF48371">
    <property type="entry name" value="ARM repeat"/>
    <property type="match status" value="1"/>
</dbReference>
<accession>A0A0E0I1H8</accession>
<sequence length="945" mass="101162">MATAVSKSAAKPHPRSPTTAQPPNNGSAAGAAAGGGGGGVGMGPAGATPSKNAAMAELKSRVLGALAKLSDRDTHHIAVEDLDRIIRSLPSPDAVPMLVHALASDSPGLASPARRESLRLLATLCAAHPDAAAPYLQKVMAHLARRLKDTNSDSSVRDACRDAAGQLSAVYLRPLAASAAAEAGNATVTLFVKPLFEAMGEQSKAVQGGAAACLAKTVEGAGPGPGVVGMFGKIGPRVCKLLGGQGVQAKGALLTIIGSLSQVGAISPQNMPQTLQSIRDCLENSDWATRKAAADTLCVLATYSGRLIGDGTAPTIAALEACRFDKVKPVRDSMADAVQLWKKMAGDDSNDGKNKESADNEGKMDSPNNNDKVKGSSMAEKAAVLLKKRPTLTDRELNPEFFQKLETRITDELAVEVVVPRKTLQSHLQSEEEPEDADGDPVGPANSNGSADDEANLTQLRSSSNFQNIRDRWAGQRGSRNKDAKVRASDVEDRNESSAKDSASAAMNVPGEGPSLNNKTNWLAIQRQLSHLDRQQTSLMNMLQDFMGGSHDSMVTLENRVRGLERVVEEMARDISLSSGRRGGGPMLGFDSSPGRSSMKYNGFHEYSNSKFGRDRDGRVGFAERYFSGDGMSSGVRSSEPWDSYAYSGSRSGMNARRGLDSVSSDNRVPRNERSNDQAGPRRGWDKGQGPFRFGEGPSARSAWRASKDEATLEAIRVAGEDNGTSRAAARVAIRELDGETLNDDNQGDERGPIWESWTRAMDAIHVGDMDSAYAEVLSTGDAELLVKLMEQTGPVVDQLSNEVANEVLHAVGQFLVEESFYDIALSWLQQLFMFFVCSTIPIIIKVLSGQQLTDLVMDNGSGYLGIPLDAKNDLLLGLHEATAIELPDDWEGATPVQIMKQLASSWRIDLQQLIRQRQQEIKDILSSLMQADNNFVLNPQLDPS</sequence>